<reference evidence="1 2" key="1">
    <citation type="submission" date="2021-06" db="EMBL/GenBank/DDBJ databases">
        <title>Caerostris extrusa draft genome.</title>
        <authorList>
            <person name="Kono N."/>
            <person name="Arakawa K."/>
        </authorList>
    </citation>
    <scope>NUCLEOTIDE SEQUENCE [LARGE SCALE GENOMIC DNA]</scope>
</reference>
<organism evidence="1 2">
    <name type="scientific">Caerostris extrusa</name>
    <name type="common">Bark spider</name>
    <name type="synonym">Caerostris bankana</name>
    <dbReference type="NCBI Taxonomy" id="172846"/>
    <lineage>
        <taxon>Eukaryota</taxon>
        <taxon>Metazoa</taxon>
        <taxon>Ecdysozoa</taxon>
        <taxon>Arthropoda</taxon>
        <taxon>Chelicerata</taxon>
        <taxon>Arachnida</taxon>
        <taxon>Araneae</taxon>
        <taxon>Araneomorphae</taxon>
        <taxon>Entelegynae</taxon>
        <taxon>Araneoidea</taxon>
        <taxon>Araneidae</taxon>
        <taxon>Caerostris</taxon>
    </lineage>
</organism>
<dbReference type="EMBL" id="BPLR01007703">
    <property type="protein sequence ID" value="GIY18996.1"/>
    <property type="molecule type" value="Genomic_DNA"/>
</dbReference>
<evidence type="ECO:0000313" key="2">
    <source>
        <dbReference type="Proteomes" id="UP001054945"/>
    </source>
</evidence>
<dbReference type="Proteomes" id="UP001054945">
    <property type="component" value="Unassembled WGS sequence"/>
</dbReference>
<sequence length="128" mass="14139">MNPKRRIVPPKFNRLEKYKMQFSAFESKDSDKESGNRLILVGAFDQNDVVELDFGEPMSLEISHVGPGSFSSATISEEPMCASLSSGIYNSDVTESSTKSTFQATSSVSSIEENEPVIVNRKSEYMAI</sequence>
<name>A0AAV4RE87_CAEEX</name>
<protein>
    <submittedName>
        <fullName evidence="1">Uncharacterized protein</fullName>
    </submittedName>
</protein>
<gene>
    <name evidence="1" type="primary">AVEN_249379_1</name>
    <name evidence="1" type="ORF">CEXT_681421</name>
</gene>
<dbReference type="AlphaFoldDB" id="A0AAV4RE87"/>
<proteinExistence type="predicted"/>
<comment type="caution">
    <text evidence="1">The sequence shown here is derived from an EMBL/GenBank/DDBJ whole genome shotgun (WGS) entry which is preliminary data.</text>
</comment>
<evidence type="ECO:0000313" key="1">
    <source>
        <dbReference type="EMBL" id="GIY18996.1"/>
    </source>
</evidence>
<accession>A0AAV4RE87</accession>
<keyword evidence="2" id="KW-1185">Reference proteome</keyword>